<evidence type="ECO:0000313" key="5">
    <source>
        <dbReference type="Proteomes" id="UP000075391"/>
    </source>
</evidence>
<dbReference type="Pfam" id="PF00080">
    <property type="entry name" value="Sod_Cu"/>
    <property type="match status" value="1"/>
</dbReference>
<dbReference type="PRINTS" id="PR00068">
    <property type="entry name" value="CUZNDISMTASE"/>
</dbReference>
<dbReference type="PROSITE" id="PS00332">
    <property type="entry name" value="SOD_CU_ZN_2"/>
    <property type="match status" value="1"/>
</dbReference>
<dbReference type="Proteomes" id="UP000075391">
    <property type="component" value="Unassembled WGS sequence"/>
</dbReference>
<sequence>MKKLLLVAPVALMFAGCGLFQKKTSDSTTSTTSEQTSSQDAAALAPTRAQAVLKASHDSKVKGIIHFTEDGNLKIETMAEGLKPGPHGFHIHEVGDCSKGDFSSAGGHFNPTQGHHGSTDSKHRHAGDLGNLMANGKGKANVTMTVEGLTLKPGPNSIIGKAVIIHKDKDDLKSQPAGNSGPRIACGVIEAVK</sequence>
<dbReference type="PANTHER" id="PTHR10003">
    <property type="entry name" value="SUPEROXIDE DISMUTASE CU-ZN -RELATED"/>
    <property type="match status" value="1"/>
</dbReference>
<dbReference type="InterPro" id="IPR024134">
    <property type="entry name" value="SOD_Cu/Zn_/chaperone"/>
</dbReference>
<keyword evidence="2" id="KW-0862">Zinc</keyword>
<gene>
    <name evidence="4" type="ORF">AZI85_11360</name>
</gene>
<dbReference type="CDD" id="cd00305">
    <property type="entry name" value="Cu-Zn_Superoxide_Dismutase"/>
    <property type="match status" value="1"/>
</dbReference>
<dbReference type="GO" id="GO:0005507">
    <property type="term" value="F:copper ion binding"/>
    <property type="evidence" value="ECO:0007669"/>
    <property type="project" value="InterPro"/>
</dbReference>
<evidence type="ECO:0000256" key="1">
    <source>
        <dbReference type="ARBA" id="ARBA00010457"/>
    </source>
</evidence>
<keyword evidence="2" id="KW-0560">Oxidoreductase</keyword>
<dbReference type="PROSITE" id="PS00087">
    <property type="entry name" value="SOD_CU_ZN_1"/>
    <property type="match status" value="1"/>
</dbReference>
<dbReference type="OrthoDB" id="5293043at2"/>
<proteinExistence type="inferred from homology"/>
<name>A0A150WCC1_BDEBC</name>
<dbReference type="EC" id="1.15.1.1" evidence="2"/>
<keyword evidence="2" id="KW-0186">Copper</keyword>
<accession>A0A150WCC1</accession>
<evidence type="ECO:0000259" key="3">
    <source>
        <dbReference type="Pfam" id="PF00080"/>
    </source>
</evidence>
<dbReference type="PROSITE" id="PS51257">
    <property type="entry name" value="PROKAR_LIPOPROTEIN"/>
    <property type="match status" value="1"/>
</dbReference>
<dbReference type="InterPro" id="IPR001424">
    <property type="entry name" value="SOD_Cu_Zn_dom"/>
</dbReference>
<comment type="catalytic activity">
    <reaction evidence="2">
        <text>2 superoxide + 2 H(+) = H2O2 + O2</text>
        <dbReference type="Rhea" id="RHEA:20696"/>
        <dbReference type="ChEBI" id="CHEBI:15378"/>
        <dbReference type="ChEBI" id="CHEBI:15379"/>
        <dbReference type="ChEBI" id="CHEBI:16240"/>
        <dbReference type="ChEBI" id="CHEBI:18421"/>
        <dbReference type="EC" id="1.15.1.1"/>
    </reaction>
</comment>
<dbReference type="InterPro" id="IPR018152">
    <property type="entry name" value="SOD_Cu/Zn_BS"/>
</dbReference>
<reference evidence="4 5" key="1">
    <citation type="submission" date="2016-03" db="EMBL/GenBank/DDBJ databases">
        <authorList>
            <person name="Ploux O."/>
        </authorList>
    </citation>
    <scope>NUCLEOTIDE SEQUENCE [LARGE SCALE GENOMIC DNA]</scope>
    <source>
        <strain evidence="4 5">BER2</strain>
    </source>
</reference>
<dbReference type="EMBL" id="LUKF01000019">
    <property type="protein sequence ID" value="KYG60597.1"/>
    <property type="molecule type" value="Genomic_DNA"/>
</dbReference>
<dbReference type="Gene3D" id="2.60.40.200">
    <property type="entry name" value="Superoxide dismutase, copper/zinc binding domain"/>
    <property type="match status" value="1"/>
</dbReference>
<protein>
    <recommendedName>
        <fullName evidence="2">Superoxide dismutase [Cu-Zn]</fullName>
        <ecNumber evidence="2">1.15.1.1</ecNumber>
    </recommendedName>
</protein>
<dbReference type="AlphaFoldDB" id="A0A150WCC1"/>
<comment type="caution">
    <text evidence="4">The sequence shown here is derived from an EMBL/GenBank/DDBJ whole genome shotgun (WGS) entry which is preliminary data.</text>
</comment>
<dbReference type="RefSeq" id="WP_063244875.1">
    <property type="nucleotide sequence ID" value="NZ_CP168967.1"/>
</dbReference>
<comment type="function">
    <text evidence="2">Destroys radicals which are normally produced within the cells and which are toxic to biological systems.</text>
</comment>
<comment type="similarity">
    <text evidence="1 2">Belongs to the Cu-Zn superoxide dismutase family.</text>
</comment>
<comment type="cofactor">
    <cofactor evidence="2">
        <name>Zn(2+)</name>
        <dbReference type="ChEBI" id="CHEBI:29105"/>
    </cofactor>
    <text evidence="2">Binds 1 zinc ion per subunit.</text>
</comment>
<evidence type="ECO:0000256" key="2">
    <source>
        <dbReference type="RuleBase" id="RU000393"/>
    </source>
</evidence>
<dbReference type="InterPro" id="IPR036423">
    <property type="entry name" value="SOD-like_Cu/Zn_dom_sf"/>
</dbReference>
<dbReference type="SUPFAM" id="SSF49329">
    <property type="entry name" value="Cu,Zn superoxide dismutase-like"/>
    <property type="match status" value="1"/>
</dbReference>
<dbReference type="GO" id="GO:0004784">
    <property type="term" value="F:superoxide dismutase activity"/>
    <property type="evidence" value="ECO:0007669"/>
    <property type="project" value="UniProtKB-EC"/>
</dbReference>
<comment type="cofactor">
    <cofactor evidence="2">
        <name>Cu cation</name>
        <dbReference type="ChEBI" id="CHEBI:23378"/>
    </cofactor>
    <text evidence="2">Binds 1 copper ion per subunit.</text>
</comment>
<keyword evidence="2" id="KW-0479">Metal-binding</keyword>
<evidence type="ECO:0000313" key="4">
    <source>
        <dbReference type="EMBL" id="KYG60597.1"/>
    </source>
</evidence>
<organism evidence="4 5">
    <name type="scientific">Bdellovibrio bacteriovorus</name>
    <dbReference type="NCBI Taxonomy" id="959"/>
    <lineage>
        <taxon>Bacteria</taxon>
        <taxon>Pseudomonadati</taxon>
        <taxon>Bdellovibrionota</taxon>
        <taxon>Bdellovibrionia</taxon>
        <taxon>Bdellovibrionales</taxon>
        <taxon>Pseudobdellovibrionaceae</taxon>
        <taxon>Bdellovibrio</taxon>
    </lineage>
</organism>
<feature type="domain" description="Superoxide dismutase copper/zinc binding" evidence="3">
    <location>
        <begin position="61"/>
        <end position="189"/>
    </location>
</feature>